<name>A0A5M3WSD9_9ACTN</name>
<reference evidence="1 2" key="1">
    <citation type="submission" date="2019-10" db="EMBL/GenBank/DDBJ databases">
        <title>Whole genome shotgun sequence of Acrocarpospora macrocephala NBRC 16266.</title>
        <authorList>
            <person name="Ichikawa N."/>
            <person name="Kimura A."/>
            <person name="Kitahashi Y."/>
            <person name="Komaki H."/>
            <person name="Oguchi A."/>
        </authorList>
    </citation>
    <scope>NUCLEOTIDE SEQUENCE [LARGE SCALE GENOMIC DNA]</scope>
    <source>
        <strain evidence="1 2">NBRC 16266</strain>
    </source>
</reference>
<dbReference type="EMBL" id="BLAE01000026">
    <property type="protein sequence ID" value="GES11009.1"/>
    <property type="molecule type" value="Genomic_DNA"/>
</dbReference>
<proteinExistence type="predicted"/>
<protein>
    <submittedName>
        <fullName evidence="1">Uncharacterized protein</fullName>
    </submittedName>
</protein>
<keyword evidence="2" id="KW-1185">Reference proteome</keyword>
<accession>A0A5M3WSD9</accession>
<sequence length="45" mass="5364">MVLSPAWVSQERRHSMRNLSALELIDLREADLPYVNDIDVRMLFY</sequence>
<evidence type="ECO:0000313" key="2">
    <source>
        <dbReference type="Proteomes" id="UP000331127"/>
    </source>
</evidence>
<comment type="caution">
    <text evidence="1">The sequence shown here is derived from an EMBL/GenBank/DDBJ whole genome shotgun (WGS) entry which is preliminary data.</text>
</comment>
<evidence type="ECO:0000313" key="1">
    <source>
        <dbReference type="EMBL" id="GES11009.1"/>
    </source>
</evidence>
<gene>
    <name evidence="1" type="ORF">Amac_046060</name>
</gene>
<dbReference type="AlphaFoldDB" id="A0A5M3WSD9"/>
<dbReference type="Proteomes" id="UP000331127">
    <property type="component" value="Unassembled WGS sequence"/>
</dbReference>
<organism evidence="1 2">
    <name type="scientific">Acrocarpospora macrocephala</name>
    <dbReference type="NCBI Taxonomy" id="150177"/>
    <lineage>
        <taxon>Bacteria</taxon>
        <taxon>Bacillati</taxon>
        <taxon>Actinomycetota</taxon>
        <taxon>Actinomycetes</taxon>
        <taxon>Streptosporangiales</taxon>
        <taxon>Streptosporangiaceae</taxon>
        <taxon>Acrocarpospora</taxon>
    </lineage>
</organism>